<evidence type="ECO:0000313" key="1">
    <source>
        <dbReference type="EMBL" id="VDP70753.1"/>
    </source>
</evidence>
<evidence type="ECO:0000313" key="3">
    <source>
        <dbReference type="WBParaSite" id="ECPE_0000384401-mRNA-1"/>
    </source>
</evidence>
<accession>A0A183AA54</accession>
<proteinExistence type="predicted"/>
<organism evidence="3">
    <name type="scientific">Echinostoma caproni</name>
    <dbReference type="NCBI Taxonomy" id="27848"/>
    <lineage>
        <taxon>Eukaryota</taxon>
        <taxon>Metazoa</taxon>
        <taxon>Spiralia</taxon>
        <taxon>Lophotrochozoa</taxon>
        <taxon>Platyhelminthes</taxon>
        <taxon>Trematoda</taxon>
        <taxon>Digenea</taxon>
        <taxon>Plagiorchiida</taxon>
        <taxon>Echinostomata</taxon>
        <taxon>Echinostomatoidea</taxon>
        <taxon>Echinostomatidae</taxon>
        <taxon>Echinostoma</taxon>
    </lineage>
</organism>
<protein>
    <submittedName>
        <fullName evidence="3">Alpha-amylase</fullName>
    </submittedName>
</protein>
<dbReference type="Proteomes" id="UP000272942">
    <property type="component" value="Unassembled WGS sequence"/>
</dbReference>
<dbReference type="OrthoDB" id="10427316at2759"/>
<dbReference type="WBParaSite" id="ECPE_0000384401-mRNA-1">
    <property type="protein sequence ID" value="ECPE_0000384401-mRNA-1"/>
    <property type="gene ID" value="ECPE_0000384401"/>
</dbReference>
<reference evidence="3" key="1">
    <citation type="submission" date="2016-06" db="UniProtKB">
        <authorList>
            <consortium name="WormBaseParasite"/>
        </authorList>
    </citation>
    <scope>IDENTIFICATION</scope>
</reference>
<gene>
    <name evidence="1" type="ORF">ECPE_LOCUS3839</name>
</gene>
<keyword evidence="2" id="KW-1185">Reference proteome</keyword>
<dbReference type="EMBL" id="UZAN01040738">
    <property type="protein sequence ID" value="VDP70753.1"/>
    <property type="molecule type" value="Genomic_DNA"/>
</dbReference>
<reference evidence="1 2" key="2">
    <citation type="submission" date="2018-11" db="EMBL/GenBank/DDBJ databases">
        <authorList>
            <consortium name="Pathogen Informatics"/>
        </authorList>
    </citation>
    <scope>NUCLEOTIDE SEQUENCE [LARGE SCALE GENOMIC DNA]</scope>
    <source>
        <strain evidence="1 2">Egypt</strain>
    </source>
</reference>
<dbReference type="AlphaFoldDB" id="A0A183AA54"/>
<name>A0A183AA54_9TREM</name>
<sequence length="100" mass="11801">MHTARMITMLNRIDLGLNKQLRFAPDVDHSFRRTVYANVPTIQIDFAPEQESQFCQVMTKHEDYYVGNDWAYEGNLTQSMHPLSRWPSASNRYVFVKVLY</sequence>
<evidence type="ECO:0000313" key="2">
    <source>
        <dbReference type="Proteomes" id="UP000272942"/>
    </source>
</evidence>